<evidence type="ECO:0000256" key="1">
    <source>
        <dbReference type="ARBA" id="ARBA00038097"/>
    </source>
</evidence>
<evidence type="ECO:0000259" key="2">
    <source>
        <dbReference type="Pfam" id="PF12697"/>
    </source>
</evidence>
<dbReference type="PANTHER" id="PTHR42886:SF29">
    <property type="entry name" value="PUMMELIG, ISOFORM A"/>
    <property type="match status" value="1"/>
</dbReference>
<evidence type="ECO:0000313" key="4">
    <source>
        <dbReference type="Proteomes" id="UP001451303"/>
    </source>
</evidence>
<protein>
    <submittedName>
        <fullName evidence="3">Alpha/Beta hydrolase protein</fullName>
    </submittedName>
</protein>
<dbReference type="InterPro" id="IPR000073">
    <property type="entry name" value="AB_hydrolase_1"/>
</dbReference>
<dbReference type="Pfam" id="PF12697">
    <property type="entry name" value="Abhydrolase_6"/>
    <property type="match status" value="1"/>
</dbReference>
<dbReference type="Gene3D" id="3.40.50.1820">
    <property type="entry name" value="alpha/beta hydrolase"/>
    <property type="match status" value="1"/>
</dbReference>
<organism evidence="3 4">
    <name type="scientific">Neurospora intermedia</name>
    <dbReference type="NCBI Taxonomy" id="5142"/>
    <lineage>
        <taxon>Eukaryota</taxon>
        <taxon>Fungi</taxon>
        <taxon>Dikarya</taxon>
        <taxon>Ascomycota</taxon>
        <taxon>Pezizomycotina</taxon>
        <taxon>Sordariomycetes</taxon>
        <taxon>Sordariomycetidae</taxon>
        <taxon>Sordariales</taxon>
        <taxon>Sordariaceae</taxon>
        <taxon>Neurospora</taxon>
    </lineage>
</organism>
<dbReference type="GO" id="GO:0016787">
    <property type="term" value="F:hydrolase activity"/>
    <property type="evidence" value="ECO:0007669"/>
    <property type="project" value="UniProtKB-KW"/>
</dbReference>
<dbReference type="EMBL" id="JAVLET010000004">
    <property type="protein sequence ID" value="KAL0470285.1"/>
    <property type="molecule type" value="Genomic_DNA"/>
</dbReference>
<dbReference type="SUPFAM" id="SSF53474">
    <property type="entry name" value="alpha/beta-Hydrolases"/>
    <property type="match status" value="1"/>
</dbReference>
<dbReference type="Proteomes" id="UP001451303">
    <property type="component" value="Unassembled WGS sequence"/>
</dbReference>
<feature type="domain" description="AB hydrolase-1" evidence="2">
    <location>
        <begin position="63"/>
        <end position="348"/>
    </location>
</feature>
<dbReference type="InterPro" id="IPR029058">
    <property type="entry name" value="AB_hydrolase_fold"/>
</dbReference>
<gene>
    <name evidence="3" type="ORF">QR685DRAFT_523270</name>
</gene>
<keyword evidence="4" id="KW-1185">Reference proteome</keyword>
<keyword evidence="3" id="KW-0378">Hydrolase</keyword>
<proteinExistence type="inferred from homology"/>
<comment type="similarity">
    <text evidence="1">Belongs to the peptidase S33 family. ABHD4/ABHD5 subfamily.</text>
</comment>
<evidence type="ECO:0000313" key="3">
    <source>
        <dbReference type="EMBL" id="KAL0470285.1"/>
    </source>
</evidence>
<comment type="caution">
    <text evidence="3">The sequence shown here is derived from an EMBL/GenBank/DDBJ whole genome shotgun (WGS) entry which is preliminary data.</text>
</comment>
<name>A0ABR3DC92_NEUIN</name>
<sequence>MSFLSLNLNLTYQYIHFRHPSSSSVSPIPLTPLPPGISRSFIPTPHGDLEILHTTFSSQQPALFFIHGGMGCASVWLEYLSFFCQQQPSIPCYAISMRGHGGSWYPSYLRMVYGTTKGDLTGDVVSGIRWAADRERGQQQQGQGVIKGQGEEVGKGVDVDVDYVEAKQEVEMVLIGHSSGGCLAQYILSAGLLGGLSVKIKGLVLMGAVPGFGSPIYLTWFRLDPLFALRLLLHLGHPNSPLSHPSLVRLIFFSDHHHHQLPDSYLSRFMSFMSRYESLLWPIGMALSFADPEKVLLRISGWGEETTTKQEQKQKRGQEDSRVLVIAGERDKIMTQPIMQRLSEWYRAAYERLAVEEKKIDGVVVVLGENGTVDGEVEGSRGPKDTAGRGVRFALVPGAGHHCQNDVGWEVGARKVLAFYRQLL</sequence>
<dbReference type="PANTHER" id="PTHR42886">
    <property type="entry name" value="RE40534P-RELATED"/>
    <property type="match status" value="1"/>
</dbReference>
<accession>A0ABR3DC92</accession>
<reference evidence="3 4" key="1">
    <citation type="submission" date="2023-09" db="EMBL/GenBank/DDBJ databases">
        <title>Multi-omics analysis of a traditional fermented food reveals byproduct-associated fungal strains for waste-to-food upcycling.</title>
        <authorList>
            <consortium name="Lawrence Berkeley National Laboratory"/>
            <person name="Rekdal V.M."/>
            <person name="Villalobos-Escobedo J.M."/>
            <person name="Rodriguez-Valeron N."/>
            <person name="Garcia M.O."/>
            <person name="Vasquez D.P."/>
            <person name="Damayanti I."/>
            <person name="Sorensen P.M."/>
            <person name="Baidoo E.E."/>
            <person name="De Carvalho A.C."/>
            <person name="Riley R."/>
            <person name="Lipzen A."/>
            <person name="He G."/>
            <person name="Yan M."/>
            <person name="Haridas S."/>
            <person name="Daum C."/>
            <person name="Yoshinaga Y."/>
            <person name="Ng V."/>
            <person name="Grigoriev I.V."/>
            <person name="Munk R."/>
            <person name="Nuraida L."/>
            <person name="Wijaya C.H."/>
            <person name="Morales P.-C."/>
            <person name="Keasling J.D."/>
        </authorList>
    </citation>
    <scope>NUCLEOTIDE SEQUENCE [LARGE SCALE GENOMIC DNA]</scope>
    <source>
        <strain evidence="3 4">FGSC 2613</strain>
    </source>
</reference>